<dbReference type="PANTHER" id="PTHR43333">
    <property type="entry name" value="2-HACID_DH_C DOMAIN-CONTAINING PROTEIN"/>
    <property type="match status" value="1"/>
</dbReference>
<keyword evidence="2 4" id="KW-0560">Oxidoreductase</keyword>
<gene>
    <name evidence="7" type="ORF">HR057_10170</name>
</gene>
<dbReference type="GO" id="GO:0051287">
    <property type="term" value="F:NAD binding"/>
    <property type="evidence" value="ECO:0007669"/>
    <property type="project" value="InterPro"/>
</dbReference>
<feature type="domain" description="D-isomer specific 2-hydroxyacid dehydrogenase catalytic" evidence="5">
    <location>
        <begin position="9"/>
        <end position="304"/>
    </location>
</feature>
<dbReference type="AlphaFoldDB" id="A0A8J8KCL4"/>
<evidence type="ECO:0000259" key="5">
    <source>
        <dbReference type="Pfam" id="PF00389"/>
    </source>
</evidence>
<organism evidence="7 8">
    <name type="scientific">Calidifontibacillus erzurumensis</name>
    <dbReference type="NCBI Taxonomy" id="2741433"/>
    <lineage>
        <taxon>Bacteria</taxon>
        <taxon>Bacillati</taxon>
        <taxon>Bacillota</taxon>
        <taxon>Bacilli</taxon>
        <taxon>Bacillales</taxon>
        <taxon>Bacillaceae</taxon>
        <taxon>Calidifontibacillus/Schinkia group</taxon>
        <taxon>Calidifontibacillus</taxon>
    </lineage>
</organism>
<dbReference type="EMBL" id="JABTTE010000013">
    <property type="protein sequence ID" value="NSL52118.1"/>
    <property type="molecule type" value="Genomic_DNA"/>
</dbReference>
<keyword evidence="8" id="KW-1185">Reference proteome</keyword>
<dbReference type="InterPro" id="IPR036291">
    <property type="entry name" value="NAD(P)-bd_dom_sf"/>
</dbReference>
<dbReference type="Pfam" id="PF00389">
    <property type="entry name" value="2-Hacid_dh"/>
    <property type="match status" value="1"/>
</dbReference>
<dbReference type="CDD" id="cd05300">
    <property type="entry name" value="2-Hacid_dh_1"/>
    <property type="match status" value="1"/>
</dbReference>
<comment type="similarity">
    <text evidence="1 4">Belongs to the D-isomer specific 2-hydroxyacid dehydrogenase family.</text>
</comment>
<dbReference type="Gene3D" id="3.40.50.720">
    <property type="entry name" value="NAD(P)-binding Rossmann-like Domain"/>
    <property type="match status" value="2"/>
</dbReference>
<protein>
    <submittedName>
        <fullName evidence="7">D-2-hydroxyacid dehydrogenase</fullName>
    </submittedName>
</protein>
<dbReference type="RefSeq" id="WP_173731327.1">
    <property type="nucleotide sequence ID" value="NZ_JABTTE010000013.1"/>
</dbReference>
<feature type="domain" description="D-isomer specific 2-hydroxyacid dehydrogenase NAD-binding" evidence="6">
    <location>
        <begin position="104"/>
        <end position="278"/>
    </location>
</feature>
<dbReference type="InterPro" id="IPR006139">
    <property type="entry name" value="D-isomer_2_OHA_DH_cat_dom"/>
</dbReference>
<keyword evidence="3" id="KW-0520">NAD</keyword>
<accession>A0A8J8KCL4</accession>
<evidence type="ECO:0000256" key="3">
    <source>
        <dbReference type="ARBA" id="ARBA00023027"/>
    </source>
</evidence>
<sequence>MNIITSLRVKSAIQKELQEKFPEVHFFFHPTMEEAKADIENADILVTYGGDLNEEILERAKRLKWIMVLSAGIEKLPFEALKKRNILITNARGIHKVPMAEYTFAMIMQVTKKMKQLIENEKNEVWDRTIRLVELAGKTITILGAGAIGCEIARVAKAFNMKTIGVNRSGQNADYMDEIYSVQDLEQALVQADFVVSVLPSTKETYHLLKENHFKMMKNECVFINIGRGDIVEESVLLKVLEDGEIAHAVLDVFESEPLPEGHPFWKMENVTVTPHISGLSALYQQRAFQIFEHNLINYLSGNNNNLKNVIDLDRGY</sequence>
<evidence type="ECO:0000313" key="7">
    <source>
        <dbReference type="EMBL" id="NSL52118.1"/>
    </source>
</evidence>
<evidence type="ECO:0000256" key="4">
    <source>
        <dbReference type="RuleBase" id="RU003719"/>
    </source>
</evidence>
<reference evidence="7" key="1">
    <citation type="submission" date="2020-06" db="EMBL/GenBank/DDBJ databases">
        <title>A novel thermopfilic bacterium from Erzurum, Turkey.</title>
        <authorList>
            <person name="Adiguzel A."/>
            <person name="Ay H."/>
            <person name="Baltaci M.O."/>
        </authorList>
    </citation>
    <scope>NUCLEOTIDE SEQUENCE</scope>
    <source>
        <strain evidence="7">P2</strain>
    </source>
</reference>
<dbReference type="FunFam" id="3.40.50.720:FF:000363">
    <property type="entry name" value="D-isomer specific 2-hydroxyacid dehydrogenase"/>
    <property type="match status" value="1"/>
</dbReference>
<dbReference type="GO" id="GO:0016616">
    <property type="term" value="F:oxidoreductase activity, acting on the CH-OH group of donors, NAD or NADP as acceptor"/>
    <property type="evidence" value="ECO:0007669"/>
    <property type="project" value="InterPro"/>
</dbReference>
<evidence type="ECO:0000256" key="2">
    <source>
        <dbReference type="ARBA" id="ARBA00023002"/>
    </source>
</evidence>
<dbReference type="Pfam" id="PF02826">
    <property type="entry name" value="2-Hacid_dh_C"/>
    <property type="match status" value="1"/>
</dbReference>
<evidence type="ECO:0000313" key="8">
    <source>
        <dbReference type="Proteomes" id="UP000625804"/>
    </source>
</evidence>
<evidence type="ECO:0000259" key="6">
    <source>
        <dbReference type="Pfam" id="PF02826"/>
    </source>
</evidence>
<dbReference type="SUPFAM" id="SSF51735">
    <property type="entry name" value="NAD(P)-binding Rossmann-fold domains"/>
    <property type="match status" value="1"/>
</dbReference>
<dbReference type="SUPFAM" id="SSF52283">
    <property type="entry name" value="Formate/glycerate dehydrogenase catalytic domain-like"/>
    <property type="match status" value="1"/>
</dbReference>
<name>A0A8J8KCL4_9BACI</name>
<evidence type="ECO:0000256" key="1">
    <source>
        <dbReference type="ARBA" id="ARBA00005854"/>
    </source>
</evidence>
<dbReference type="PANTHER" id="PTHR43333:SF1">
    <property type="entry name" value="D-ISOMER SPECIFIC 2-HYDROXYACID DEHYDROGENASE NAD-BINDING DOMAIN-CONTAINING PROTEIN"/>
    <property type="match status" value="1"/>
</dbReference>
<dbReference type="InterPro" id="IPR006140">
    <property type="entry name" value="D-isomer_DH_NAD-bd"/>
</dbReference>
<dbReference type="Proteomes" id="UP000625804">
    <property type="component" value="Unassembled WGS sequence"/>
</dbReference>
<proteinExistence type="inferred from homology"/>
<comment type="caution">
    <text evidence="7">The sequence shown here is derived from an EMBL/GenBank/DDBJ whole genome shotgun (WGS) entry which is preliminary data.</text>
</comment>